<evidence type="ECO:0000256" key="9">
    <source>
        <dbReference type="ARBA" id="ARBA00022884"/>
    </source>
</evidence>
<evidence type="ECO:0000256" key="3">
    <source>
        <dbReference type="ARBA" id="ARBA00022555"/>
    </source>
</evidence>
<evidence type="ECO:0000256" key="12">
    <source>
        <dbReference type="ARBA" id="ARBA00024779"/>
    </source>
</evidence>
<dbReference type="InterPro" id="IPR050058">
    <property type="entry name" value="Ala-tRNA_ligase"/>
</dbReference>
<keyword evidence="2 14" id="KW-0963">Cytoplasm</keyword>
<comment type="domain">
    <text evidence="14">Consists of three domains; the N-terminal catalytic domain, the editing domain and the C-terminal C-Ala domain. The editing domain removes incorrectly charged amino acids, while the C-Ala domain, along with tRNA(Ala), serves as a bridge to cooperatively bring together the editing and aminoacylation centers thus stimulating deacylation of misacylated tRNAs.</text>
</comment>
<dbReference type="FunFam" id="3.30.930.10:FF:000046">
    <property type="entry name" value="Alanine--tRNA ligase"/>
    <property type="match status" value="1"/>
</dbReference>
<feature type="binding site" evidence="14">
    <location>
        <position position="593"/>
    </location>
    <ligand>
        <name>Zn(2+)</name>
        <dbReference type="ChEBI" id="CHEBI:29105"/>
    </ligand>
</feature>
<keyword evidence="9 14" id="KW-0694">RNA-binding</keyword>
<dbReference type="InterPro" id="IPR009000">
    <property type="entry name" value="Transl_B-barrel_sf"/>
</dbReference>
<dbReference type="SUPFAM" id="SSF101353">
    <property type="entry name" value="Putative anticodon-binding domain of alanyl-tRNA synthetase (AlaRS)"/>
    <property type="match status" value="1"/>
</dbReference>
<feature type="binding site" evidence="14">
    <location>
        <position position="691"/>
    </location>
    <ligand>
        <name>Zn(2+)</name>
        <dbReference type="ChEBI" id="CHEBI:29105"/>
    </ligand>
</feature>
<keyword evidence="4 14" id="KW-0436">Ligase</keyword>
<evidence type="ECO:0000256" key="11">
    <source>
        <dbReference type="ARBA" id="ARBA00023146"/>
    </source>
</evidence>
<dbReference type="Pfam" id="PF02272">
    <property type="entry name" value="DHHA1"/>
    <property type="match status" value="1"/>
</dbReference>
<evidence type="ECO:0000256" key="5">
    <source>
        <dbReference type="ARBA" id="ARBA00022723"/>
    </source>
</evidence>
<evidence type="ECO:0000256" key="4">
    <source>
        <dbReference type="ARBA" id="ARBA00022598"/>
    </source>
</evidence>
<dbReference type="InterPro" id="IPR012947">
    <property type="entry name" value="tRNA_SAD"/>
</dbReference>
<accession>A0A412PEN9</accession>
<dbReference type="FunFam" id="3.10.310.40:FF:000001">
    <property type="entry name" value="Alanine--tRNA ligase"/>
    <property type="match status" value="1"/>
</dbReference>
<comment type="similarity">
    <text evidence="1 14">Belongs to the class-II aminoacyl-tRNA synthetase family.</text>
</comment>
<dbReference type="EMBL" id="QRWX01000002">
    <property type="protein sequence ID" value="RGT56093.1"/>
    <property type="molecule type" value="Genomic_DNA"/>
</dbReference>
<dbReference type="GO" id="GO:0000049">
    <property type="term" value="F:tRNA binding"/>
    <property type="evidence" value="ECO:0007669"/>
    <property type="project" value="UniProtKB-KW"/>
</dbReference>
<comment type="subcellular location">
    <subcellularLocation>
        <location evidence="14">Cytoplasm</location>
    </subcellularLocation>
</comment>
<evidence type="ECO:0000256" key="13">
    <source>
        <dbReference type="ARBA" id="ARBA00048300"/>
    </source>
</evidence>
<dbReference type="Gene3D" id="2.40.30.130">
    <property type="match status" value="1"/>
</dbReference>
<evidence type="ECO:0000256" key="10">
    <source>
        <dbReference type="ARBA" id="ARBA00022917"/>
    </source>
</evidence>
<name>A0A412PEN9_9FIRM</name>
<dbReference type="SUPFAM" id="SSF55186">
    <property type="entry name" value="ThrRS/AlaRS common domain"/>
    <property type="match status" value="1"/>
</dbReference>
<dbReference type="AlphaFoldDB" id="A0A412PEN9"/>
<dbReference type="HAMAP" id="MF_00036_B">
    <property type="entry name" value="Ala_tRNA_synth_B"/>
    <property type="match status" value="1"/>
</dbReference>
<dbReference type="InterPro" id="IPR018165">
    <property type="entry name" value="Ala-tRNA-synth_IIc_core"/>
</dbReference>
<dbReference type="InterPro" id="IPR018163">
    <property type="entry name" value="Thr/Ala-tRNA-synth_IIc_edit"/>
</dbReference>
<dbReference type="PROSITE" id="PS50860">
    <property type="entry name" value="AA_TRNA_LIGASE_II_ALA"/>
    <property type="match status" value="1"/>
</dbReference>
<proteinExistence type="inferred from homology"/>
<dbReference type="CDD" id="cd00673">
    <property type="entry name" value="AlaRS_core"/>
    <property type="match status" value="1"/>
</dbReference>
<dbReference type="SUPFAM" id="SSF50447">
    <property type="entry name" value="Translation proteins"/>
    <property type="match status" value="1"/>
</dbReference>
<dbReference type="GO" id="GO:0016740">
    <property type="term" value="F:transferase activity"/>
    <property type="evidence" value="ECO:0007669"/>
    <property type="project" value="UniProtKB-ARBA"/>
</dbReference>
<dbReference type="SMART" id="SM00863">
    <property type="entry name" value="tRNA_SAD"/>
    <property type="match status" value="1"/>
</dbReference>
<keyword evidence="6 14" id="KW-0547">Nucleotide-binding</keyword>
<dbReference type="GO" id="GO:0002161">
    <property type="term" value="F:aminoacyl-tRNA deacylase activity"/>
    <property type="evidence" value="ECO:0007669"/>
    <property type="project" value="TreeGrafter"/>
</dbReference>
<keyword evidence="8 14" id="KW-0067">ATP-binding</keyword>
<keyword evidence="3 14" id="KW-0820">tRNA-binding</keyword>
<dbReference type="GO" id="GO:0008270">
    <property type="term" value="F:zinc ion binding"/>
    <property type="evidence" value="ECO:0007669"/>
    <property type="project" value="UniProtKB-UniRule"/>
</dbReference>
<organism evidence="17 18">
    <name type="scientific">Solobacterium moorei</name>
    <dbReference type="NCBI Taxonomy" id="102148"/>
    <lineage>
        <taxon>Bacteria</taxon>
        <taxon>Bacillati</taxon>
        <taxon>Bacillota</taxon>
        <taxon>Erysipelotrichia</taxon>
        <taxon>Erysipelotrichales</taxon>
        <taxon>Erysipelotrichaceae</taxon>
        <taxon>Solobacterium</taxon>
    </lineage>
</organism>
<dbReference type="GO" id="GO:0004813">
    <property type="term" value="F:alanine-tRNA ligase activity"/>
    <property type="evidence" value="ECO:0007669"/>
    <property type="project" value="UniProtKB-UniRule"/>
</dbReference>
<evidence type="ECO:0000256" key="15">
    <source>
        <dbReference type="SAM" id="Coils"/>
    </source>
</evidence>
<dbReference type="GO" id="GO:0006419">
    <property type="term" value="P:alanyl-tRNA aminoacylation"/>
    <property type="evidence" value="ECO:0007669"/>
    <property type="project" value="UniProtKB-UniRule"/>
</dbReference>
<dbReference type="InterPro" id="IPR003156">
    <property type="entry name" value="DHHA1_dom"/>
</dbReference>
<gene>
    <name evidence="14" type="primary">alaS</name>
    <name evidence="17" type="ORF">DWX20_04605</name>
</gene>
<dbReference type="PRINTS" id="PR00980">
    <property type="entry name" value="TRNASYNTHALA"/>
</dbReference>
<comment type="cofactor">
    <cofactor evidence="14">
        <name>Zn(2+)</name>
        <dbReference type="ChEBI" id="CHEBI:29105"/>
    </cofactor>
    <text evidence="14">Binds 1 zinc ion per subunit.</text>
</comment>
<feature type="domain" description="Alanyl-transfer RNA synthetases family profile" evidence="16">
    <location>
        <begin position="28"/>
        <end position="734"/>
    </location>
</feature>
<comment type="caution">
    <text evidence="17">The sequence shown here is derived from an EMBL/GenBank/DDBJ whole genome shotgun (WGS) entry which is preliminary data.</text>
</comment>
<dbReference type="Gene3D" id="3.30.980.10">
    <property type="entry name" value="Threonyl-trna Synthetase, Chain A, domain 2"/>
    <property type="match status" value="1"/>
</dbReference>
<dbReference type="GO" id="GO:0005524">
    <property type="term" value="F:ATP binding"/>
    <property type="evidence" value="ECO:0007669"/>
    <property type="project" value="UniProtKB-UniRule"/>
</dbReference>
<dbReference type="SUPFAM" id="SSF55681">
    <property type="entry name" value="Class II aaRS and biotin synthetases"/>
    <property type="match status" value="1"/>
</dbReference>
<keyword evidence="15" id="KW-0175">Coiled coil</keyword>
<evidence type="ECO:0000313" key="17">
    <source>
        <dbReference type="EMBL" id="RGT56093.1"/>
    </source>
</evidence>
<dbReference type="GO" id="GO:0140096">
    <property type="term" value="F:catalytic activity, acting on a protein"/>
    <property type="evidence" value="ECO:0007669"/>
    <property type="project" value="UniProtKB-ARBA"/>
</dbReference>
<sequence length="900" mass="101499">MVPRVNVPGYGNVFYLFRRKTMEKQYRLSGNEVRQKFLDFFASKGCMIEPGASLIPHNDPTLLWINAGVSALKKYFDGSEKPASNRICNAQKSIRTNDIENVGRTARHHTFFEMLGNFSIGDYFKKEAITWAWEFLTSPEWIGFDPKRLYVTVYPDDDEAYNQWVQVGMIPSHIRRTEDNFWEIGRGPGGPDTELYYDRGEKYDPEGIGEKLFFEDLENDRYIEVWNIVFSQYDCRPGEVDRHEYKELPQKNIDTGMGLERLVCLIQDGETNFDTDLFLPIIHATEKYAKHSYSEKEYKMAYRVIADHIRTVTFAIADGAMFSNEGRGYVLRRVLRRAVRYGIKLGIDGAFMYKLVKVVADNMISYYPYLQEKISLIEKLVKQEEESFHKTLANGEALLQNALAEHADTKILPGEVMFKLYDTYGYPKELTTEIAEEEGYRVDSEGFDKEMQAQKTRAREARGNIQSMHGQSADLMDFTQESKFTGYTDTHSRGKVIGLFKDGVRVDTLTDEGDIILDETCFYAESGGQCADTGVVWNDHFKANVTNVQKAPHKQPLHHIAIVEGTVSEGDVLEGEYDYEKRQRTRANHSSLHLLQAALKKVLGDHIAQAGSYNCAEYGRFDFTHFEKPTEEQLNEVERLVNKQIALAQPIVTEVMAVEAAKNSGAIALFDEKYGDTVRVVSMGDFSKEFCGGTHANNTADLCVFKITSEESIGSGIRRITSETKFDAYKDFKDEEQYLLECAKLMKLQSWQGFKEKLVALQEENAQLRKDNDAHKQAELLSSADTAVQKAETINGLSCVLLSLDGFDTNNLKTYAENVRNKLVDGFVFVSNTTDGKVTFVCASSKTAIAKGKKAGDIVKAAAQLTGGNGGGRPDMAQAGGKDTSKVQEAHSLVREILAQ</sequence>
<dbReference type="Proteomes" id="UP000284731">
    <property type="component" value="Unassembled WGS sequence"/>
</dbReference>
<dbReference type="GO" id="GO:0005829">
    <property type="term" value="C:cytosol"/>
    <property type="evidence" value="ECO:0007669"/>
    <property type="project" value="TreeGrafter"/>
</dbReference>
<dbReference type="Pfam" id="PF01411">
    <property type="entry name" value="tRNA-synt_2c"/>
    <property type="match status" value="1"/>
</dbReference>
<evidence type="ECO:0000256" key="6">
    <source>
        <dbReference type="ARBA" id="ARBA00022741"/>
    </source>
</evidence>
<dbReference type="EC" id="6.1.1.7" evidence="14"/>
<evidence type="ECO:0000256" key="7">
    <source>
        <dbReference type="ARBA" id="ARBA00022833"/>
    </source>
</evidence>
<evidence type="ECO:0000256" key="2">
    <source>
        <dbReference type="ARBA" id="ARBA00022490"/>
    </source>
</evidence>
<dbReference type="InterPro" id="IPR023033">
    <property type="entry name" value="Ala_tRNA_ligase_euk/bac"/>
</dbReference>
<feature type="binding site" evidence="14">
    <location>
        <position position="695"/>
    </location>
    <ligand>
        <name>Zn(2+)</name>
        <dbReference type="ChEBI" id="CHEBI:29105"/>
    </ligand>
</feature>
<dbReference type="PANTHER" id="PTHR11777">
    <property type="entry name" value="ALANYL-TRNA SYNTHETASE"/>
    <property type="match status" value="1"/>
</dbReference>
<evidence type="ECO:0000256" key="14">
    <source>
        <dbReference type="HAMAP-Rule" id="MF_00036"/>
    </source>
</evidence>
<reference evidence="17 18" key="1">
    <citation type="submission" date="2018-08" db="EMBL/GenBank/DDBJ databases">
        <title>A genome reference for cultivated species of the human gut microbiota.</title>
        <authorList>
            <person name="Zou Y."/>
            <person name="Xue W."/>
            <person name="Luo G."/>
        </authorList>
    </citation>
    <scope>NUCLEOTIDE SEQUENCE [LARGE SCALE GENOMIC DNA]</scope>
    <source>
        <strain evidence="17 18">AF18-46</strain>
    </source>
</reference>
<dbReference type="FunFam" id="3.30.980.10:FF:000004">
    <property type="entry name" value="Alanine--tRNA ligase, cytoplasmic"/>
    <property type="match status" value="1"/>
</dbReference>
<evidence type="ECO:0000256" key="8">
    <source>
        <dbReference type="ARBA" id="ARBA00022840"/>
    </source>
</evidence>
<dbReference type="InterPro" id="IPR002318">
    <property type="entry name" value="Ala-tRNA-lgiase_IIc"/>
</dbReference>
<keyword evidence="11 14" id="KW-0030">Aminoacyl-tRNA synthetase</keyword>
<dbReference type="NCBIfam" id="TIGR00344">
    <property type="entry name" value="alaS"/>
    <property type="match status" value="1"/>
</dbReference>
<keyword evidence="10 14" id="KW-0648">Protein biosynthesis</keyword>
<dbReference type="Gene3D" id="3.30.54.20">
    <property type="match status" value="1"/>
</dbReference>
<dbReference type="PANTHER" id="PTHR11777:SF9">
    <property type="entry name" value="ALANINE--TRNA LIGASE, CYTOPLASMIC"/>
    <property type="match status" value="1"/>
</dbReference>
<evidence type="ECO:0000256" key="1">
    <source>
        <dbReference type="ARBA" id="ARBA00008226"/>
    </source>
</evidence>
<keyword evidence="5 14" id="KW-0479">Metal-binding</keyword>
<keyword evidence="7 14" id="KW-0862">Zinc</keyword>
<dbReference type="InterPro" id="IPR018164">
    <property type="entry name" value="Ala-tRNA-synth_IIc_N"/>
</dbReference>
<dbReference type="Gene3D" id="3.30.930.10">
    <property type="entry name" value="Bira Bifunctional Protein, Domain 2"/>
    <property type="match status" value="1"/>
</dbReference>
<feature type="coiled-coil region" evidence="15">
    <location>
        <begin position="751"/>
        <end position="781"/>
    </location>
</feature>
<dbReference type="InterPro" id="IPR045864">
    <property type="entry name" value="aa-tRNA-synth_II/BPL/LPL"/>
</dbReference>
<comment type="catalytic activity">
    <reaction evidence="13 14">
        <text>tRNA(Ala) + L-alanine + ATP = L-alanyl-tRNA(Ala) + AMP + diphosphate</text>
        <dbReference type="Rhea" id="RHEA:12540"/>
        <dbReference type="Rhea" id="RHEA-COMP:9657"/>
        <dbReference type="Rhea" id="RHEA-COMP:9923"/>
        <dbReference type="ChEBI" id="CHEBI:30616"/>
        <dbReference type="ChEBI" id="CHEBI:33019"/>
        <dbReference type="ChEBI" id="CHEBI:57972"/>
        <dbReference type="ChEBI" id="CHEBI:78442"/>
        <dbReference type="ChEBI" id="CHEBI:78497"/>
        <dbReference type="ChEBI" id="CHEBI:456215"/>
        <dbReference type="EC" id="6.1.1.7"/>
    </reaction>
</comment>
<protein>
    <recommendedName>
        <fullName evidence="14">Alanine--tRNA ligase</fullName>
        <ecNumber evidence="14">6.1.1.7</ecNumber>
    </recommendedName>
    <alternativeName>
        <fullName evidence="14">Alanyl-tRNA synthetase</fullName>
        <shortName evidence="14">AlaRS</shortName>
    </alternativeName>
</protein>
<dbReference type="FunFam" id="3.30.54.20:FF:000001">
    <property type="entry name" value="Alanine--tRNA ligase"/>
    <property type="match status" value="1"/>
</dbReference>
<dbReference type="Gene3D" id="3.10.310.40">
    <property type="match status" value="1"/>
</dbReference>
<dbReference type="Pfam" id="PF07973">
    <property type="entry name" value="tRNA_SAD"/>
    <property type="match status" value="1"/>
</dbReference>
<dbReference type="InterPro" id="IPR018162">
    <property type="entry name" value="Ala-tRNA-ligase_IIc_anticod-bd"/>
</dbReference>
<feature type="binding site" evidence="14">
    <location>
        <position position="589"/>
    </location>
    <ligand>
        <name>Zn(2+)</name>
        <dbReference type="ChEBI" id="CHEBI:29105"/>
    </ligand>
</feature>
<evidence type="ECO:0000259" key="16">
    <source>
        <dbReference type="PROSITE" id="PS50860"/>
    </source>
</evidence>
<comment type="function">
    <text evidence="12 14">Catalyzes the attachment of alanine to tRNA(Ala) in a two-step reaction: alanine is first activated by ATP to form Ala-AMP and then transferred to the acceptor end of tRNA(Ala). Also edits incorrectly charged Ser-tRNA(Ala) and Gly-tRNA(Ala) via its editing domain.</text>
</comment>
<evidence type="ECO:0000313" key="18">
    <source>
        <dbReference type="Proteomes" id="UP000284731"/>
    </source>
</evidence>